<evidence type="ECO:0000313" key="3">
    <source>
        <dbReference type="EMBL" id="CDJ26783.1"/>
    </source>
</evidence>
<dbReference type="OMA" id="DHQTHIT"/>
<dbReference type="VEuPathDB" id="ToxoDB:EAH_00020920"/>
<evidence type="ECO:0000256" key="2">
    <source>
        <dbReference type="SAM" id="SignalP"/>
    </source>
</evidence>
<reference evidence="3" key="1">
    <citation type="submission" date="2013-10" db="EMBL/GenBank/DDBJ databases">
        <title>Genomic analysis of the causative agents of coccidiosis in chickens.</title>
        <authorList>
            <person name="Reid A.J."/>
            <person name="Blake D."/>
            <person name="Billington K."/>
            <person name="Browne H."/>
            <person name="Dunn M."/>
            <person name="Hung S."/>
            <person name="Kawahara F."/>
            <person name="Miranda-Saavedra D."/>
            <person name="Mourier T."/>
            <person name="Nagra H."/>
            <person name="Otto T.D."/>
            <person name="Rawlings N."/>
            <person name="Sanchez A."/>
            <person name="Sanders M."/>
            <person name="Subramaniam C."/>
            <person name="Tay Y."/>
            <person name="Dear P."/>
            <person name="Doerig C."/>
            <person name="Gruber A."/>
            <person name="Parkinson J."/>
            <person name="Shirley M."/>
            <person name="Wan K.L."/>
            <person name="Berriman M."/>
            <person name="Tomley F."/>
            <person name="Pain A."/>
        </authorList>
    </citation>
    <scope>NUCLEOTIDE SEQUENCE</scope>
    <source>
        <strain evidence="3">Houghton</strain>
    </source>
</reference>
<feature type="chain" id="PRO_5004670835" evidence="2">
    <location>
        <begin position="23"/>
        <end position="4605"/>
    </location>
</feature>
<dbReference type="PANTHER" id="PTHR45615:SF80">
    <property type="entry name" value="GRIP DOMAIN-CONTAINING PROTEIN"/>
    <property type="match status" value="1"/>
</dbReference>
<reference evidence="3" key="2">
    <citation type="submission" date="2013-10" db="EMBL/GenBank/DDBJ databases">
        <authorList>
            <person name="Aslett M."/>
        </authorList>
    </citation>
    <scope>NUCLEOTIDE SEQUENCE</scope>
    <source>
        <strain evidence="3">Houghton</strain>
    </source>
</reference>
<accession>U6JTD5</accession>
<feature type="compositionally biased region" description="Basic and acidic residues" evidence="1">
    <location>
        <begin position="1790"/>
        <end position="1804"/>
    </location>
</feature>
<organism evidence="3 4">
    <name type="scientific">Eimeria acervulina</name>
    <name type="common">Coccidian parasite</name>
    <dbReference type="NCBI Taxonomy" id="5801"/>
    <lineage>
        <taxon>Eukaryota</taxon>
        <taxon>Sar</taxon>
        <taxon>Alveolata</taxon>
        <taxon>Apicomplexa</taxon>
        <taxon>Conoidasida</taxon>
        <taxon>Coccidia</taxon>
        <taxon>Eucoccidiorida</taxon>
        <taxon>Eimeriorina</taxon>
        <taxon>Eimeriidae</taxon>
        <taxon>Eimeria</taxon>
    </lineage>
</organism>
<dbReference type="Proteomes" id="UP000018050">
    <property type="component" value="Unassembled WGS sequence"/>
</dbReference>
<feature type="compositionally biased region" description="Basic and acidic residues" evidence="1">
    <location>
        <begin position="1750"/>
        <end position="1768"/>
    </location>
</feature>
<feature type="region of interest" description="Disordered" evidence="1">
    <location>
        <begin position="1737"/>
        <end position="1814"/>
    </location>
</feature>
<feature type="signal peptide" evidence="2">
    <location>
        <begin position="1"/>
        <end position="22"/>
    </location>
</feature>
<evidence type="ECO:0000313" key="4">
    <source>
        <dbReference type="Proteomes" id="UP000018050"/>
    </source>
</evidence>
<protein>
    <submittedName>
        <fullName evidence="3">Conserved Plasmodium protein, related</fullName>
    </submittedName>
</protein>
<evidence type="ECO:0000256" key="1">
    <source>
        <dbReference type="SAM" id="MobiDB-lite"/>
    </source>
</evidence>
<feature type="region of interest" description="Disordered" evidence="1">
    <location>
        <begin position="513"/>
        <end position="536"/>
    </location>
</feature>
<proteinExistence type="predicted"/>
<sequence length="4605" mass="514604">MIPKYILISVFLAWTAIKPSAAFGDEVENLIGVVVQDMPTHACQQLLLDLERDGRLTPPVALETLIAPPKFGGVSLHQQINNLLDLQKSVLTASERDLRSLLIRELRQLLTETDTSTRKMLLGFRKAEAAARLKQTTLLLERLGALGAKYEEELIRSLKRSSSSGGSSSSSRTITKLFVSNIAQEVEAWLAGPTFFSPQLQQLLLLMLQLEQQDIPMPRDILFQALDAYMQQPQQTKQEVMKIFVGQLNTSKLLLADEEISLIIDMLVLLWEAYFSHNADVLNALKAKDRVGGTSGLEWLEKEVKEGREAVLSCNKKRNLDKFGFLSAFYLFMWMQESAVSALSLILPCCRLLHLSGSAPLSLVSSTNFAVSVEYYSLSAQHETREHKYTQQLTNKADKYSHYIHTPVVALATSPFSVSDFVQLQRHAASPLRLKRRVEVLQLTATTANTLRQILTVQGTPARDIGELLGAPPASPDTVDAAVSRLFEGIFTGERKELRDLFNGELGLIEKRMQQRQEQQQQQRGKQGQRKQQQRQQQELQELEDLFSSLSDELIQLLMAWVDALKKEKAAVVSDMQQQMEAAAADPNLSIDSLFFNSNIAENVVSSISYTTTYNASAVSSISAVQQMKKPSWVVQLNVETLKKAQAAVLLQPSMHLTHQAALRNRIFVAAGKQRVLRRDILQRIATVLQLTARLQYNFYDARAALLSPLLREQLKQLLQQTVQRRPSLIPADDTAAAAADSSDAAAGEPAASTAGTETAAAAAAGDGRAAAAAAAADELLDTLGFATAVKLFSFAQQTKINIQLLDGKNRIISVATPRKNAPLVAIIEDPTNGAFLRVAANEDVRKMLQSIRSIKERLHLPSLRLTEASSPPLPAPTPPLGFLKTLRRLFKGYLGKDTDVSGFVSTPLTDAVATALEKSCTTALAAAAAAVNACYPTSTQFVRCMVSQVLSCYRPEGSCVMQVNKIENMNTEILEKAFIDLHNLLEDETEFFSKYPWNRIKHFSRDALDANQLDDEGESILMKAAERAAAQLRSIQILDSVSPSRIAEELRRLLEFDFSTFYDFLLAPMEDSSSSPEEKIALGACFFQLGRQIDAEKQMYSHVNGLLVRSDISTLIKRCFVDTWSRRMQLMSEESEAGAATAAGAAGAAGEEAAAGDAVAAAEDDEARRASMITTADEALRRAMLKDLFLHAIMQHRMRAVLQALDIFLQAEAARRRKGKEGRAAIKALVQRMRSLSFSRFSQFVMASPQTISFSLSIIAQELKKDMFLIYKIPYFSTALFLRIGNPSRSVATIMRKFRRQNLICNPICRDVQRAYDMETKIKRKIARSLSSQIRLQVASLKRICKSMAVMGAVRSGELLNSFKILELMGKKPESVSPGSLDICSLHLRGLAASALPVCSYESIPFRYALEAFRISLAQRGVHASTWFRFFSMNDEAIVQNSIVEAKRITSKKSLEEFTKSPEWRRVLPLALDNAATALLDRFAGSEEVEIETQDTINLSDLSLLSEDVIITGWRNYSFSIDSMNKEATHFNKTHRLLAAVGTGFRCNQMFLSDQTTFFGEIKGNKTAEEILQRTAGEFFVSPGAVPDGFRSLRAEATLSIQSYCRGKANICKVDQYTPQQEKHRIPDTCTRPTVFCTQAMACAEASDKEKRIVLDSDCLLRLLDELLTSASPLVPVEVVLSSLSRVLSQFPFSIILWNQLNGTLTQFKQKYEALDDSIPIQIIIAPRSTPKAEVSMLSSSFIQEQEESTTKERKESASKQNEGKEEREEDEDVFYSATAADESSETTAETKGEAETEIKEETAATMRRVTEVEEETETELFIVSPGFDLYERLMEARRAVNNEPSLPFIPHGGSFFTLERTLVEMQERLSQLSTKRADFDMSLQQMQQIVNDISGRQDLDRDILLKQSKIFESLGPSKDNQKFFTQQKYTIESLLAETDIDASLFDFHLLRSLTVLQLFVACSEIPTDCNSFKTEFFNSVKVTLLKAKEEGAAHIRLGQQQQRRLDSFKKLQQGIEQLEPLLAGTMFCLTEGCREEAEAAVKLFKPIQSLLGDQRYRQLKREALMQPAAQFSASVPLQPFIKASHLTLPFVPMQQWLSVLRSVRTSPALLTAKSVVMRSIASIEVTCFEIARTRLKSALMVIQKAAEQMVPGAAGDIARASAERQRKQDQAIRKVLNECCREENFNEHGATYLTHELVAGLRAKGYVLSAKNDLQALMNNKQTFAVWIQQAVTTQVEIADTTLRLMLSVCNEGSFYNQGAAACTNKLMQQFEKKGYKIDTLTSVTKASLSNRKITYQEWLDLADGIHFSEAKRNARRSVRTKGLARSHEVQVWALIAETLYKNPEASWKTIKDKLRAKDETQKAVSKLGMKAVKSIFFCVKSLHQAVGFVEEKSFKRYGAYAITNLIVGYLREKGIFVAGNSAVTLRSIRQAKTYSEWRQDIFLLKVSRELTGPPTPQFLVSELRGKKLGAFLFRRVARSRLIAVLIRTLVRKTIGWVAPYALRYWIGKLSPKDGNEDARRVGSMLISAAVLSNCYLNLDYTVLTSILPAVLGVMESQATRSLVENIFSNANVPRILSRTLLGFAADIEEAVLNAVLTDFLDPQSLNDNVQRWTGVNFNLQQLNSASSLATISSYLQQSVRLHVPIIVENALRVVVEPLAYALSDFGADLSNTFLSVAAKELPSRALSRPPTVHAELVKYYLEAERVMDAEGLKYIYEAFVTAFSDQVLSAMNPLNTDPALIPRSPTEKIIFHTALLPTEGVSNRDMFKTWETQWELETKDYRMQFYTNVQAATYGFVGHLQLQTTISANKIRISFFVEGMSSENTDARKILKRLFRRPVLRFAFAETSNRHEGRGVMKVYATEGDLQGQLLAELATRQKPVITQSFGQVDFVHVLNAPISEYAASNPERITASLSNLTSVFRGINRLNQLQKNASTFQANNLFPLLLEYEYYTQFSWFSTDFYLVMNSPPHLSAPMQLTVIFQDSRVKCSFAFDHFKHQEEIARLPINLHAPCRTSADIRGTIRTLTAWVTGRAFGRTRGCFRKVEYRREQNKETLLLSWVSRGRLHTMSLPVTALNQPSTELPARDRKEAMLGRQTVRTLRRVMDSEAATTGSLIFPSVRFSVFTFLASRCVLAGAFRRERSLFGTAALMQNQAEKRAHREQYSLKLNFFKVSKTTTDPSWSLRIRALMQQPKYAQLVEALGSRFEEFVDHLANAYTTWVNQLHAEASRNTGSALNAETLEAMCPDQTRLVACEQRYGMWGSLFFQEPHLPLGRAIARKRMSSPFLFKYWRLGEPASSAKTAIADIEDLEQYKHTAKRTHNIQIVGTLQASISILLSKYKQVLHEEEMGADVRSDHKFQLMKYLHLLMRDVLKEARGPDEEATAASLTSGLRTAGYEVLVRLSLSSSSSPASLEEEKARFAAIEGMAEMLYKDLMLPVRSIHLRSLYSLRVKLYASSVHLPFATKMIRSNPLAMYAGFQLYPTDQTIRMHACKQPSYCPHASLMWNHLYISLLVLTQLVEKKDAVAELLAADSFSQVTGQEQAENSPQHIPVTFEESFIAFKTGLGYMMDMRASIPEAEDFFSSPLSSHSIISLLSAFAAKDKNFRILLLHLPPPEAAAVLSSNHREALQDSTWNAFIALWSFQELFGRLEADVAISMTAFPSFAPPSVLSTGEDSGFWMPQCILDPLQVKIEQLFAPLSSPVARLPVLRKAIDSVLHGVRPQVRRLGYISYSDPQILSLWWSLMNISLEHYSELETEIEAFFRDPENTKNFSTIIQEAATISAFVSQLQMTDTKAVLVRSAKRFGFESWTTLVSGFKTARPSNEAVAAILERVFFLACRMIPANSENRSIAILGYSTEDVAVFRSLIDAITLRLMQLGRQLPEGMTHYPICKAIREASCTELRDIKDATITKSCQELDVVKQVLLARIPFSSPDFCQSMKEAEEPLLERCECSKNSRNYSLLKTFFVDYMTQQLESSAIKDQWSAILKKQFLSSSDPNIFPLAGNALAAIIHEAGMSLAEKDAKTAEQELHDTAVDVYLTMCSFVDYMISAAELKEKNVCSLLLTPPRPLLKLLKRSLEAHIARLHLGRFSLSMPPISTLSLHKILNSKELQIHPASALKVGLLGFITSYYFAKDSGANRQGQTVSSAYQKVQKELANIFNLIADRLGKLRAKFATWQHKVIESLRLLVDYAVKIILNSAKEMTYLSKSTVAAQRADLRIQLRMRQRLQGLPEEAATGGSFATSELEKSSEATTGSIRPASMAEIDEEEQGSSSVSTNESNHHKENDEQQETVASTLRHSPIWKHSSLLQLSSPARVEDKQAKGRGTLGLVKLLVSMLLTDIPRLVSGVVPVVLPNVWFSIAGVLRVKKSVVGSVKDTAEKVCIRVLDSIVLPSLISTNALVPEALIKTQLVLLARNIHFSVMPEGSKVETDLKTAKKNSGFLGMGVLFRGLMFAVAAHLEDLLQDKAFQEKVVKIVHRRVRDLSEVIQMAFKRYLVSEVICQSLEVVIDVTADLLNEKRDDLAHSIFEVVELDSLGRLSVFLEFSVWRLMKLLLDGEGALNVISDIISQVGFIGAAKDTARTIWGWFFGGSKAPASEGE</sequence>
<keyword evidence="4" id="KW-1185">Reference proteome</keyword>
<feature type="region of interest" description="Disordered" evidence="1">
    <location>
        <begin position="4238"/>
        <end position="4300"/>
    </location>
</feature>
<feature type="compositionally biased region" description="Low complexity" evidence="1">
    <location>
        <begin position="1778"/>
        <end position="1789"/>
    </location>
</feature>
<dbReference type="PANTHER" id="PTHR45615">
    <property type="entry name" value="MYOSIN HEAVY CHAIN, NON-MUSCLE"/>
    <property type="match status" value="1"/>
</dbReference>
<name>U6JTD5_EIMAC</name>
<gene>
    <name evidence="3" type="ORF">EAH_00020920</name>
</gene>
<keyword evidence="2" id="KW-0732">Signal</keyword>
<feature type="compositionally biased region" description="Low complexity" evidence="1">
    <location>
        <begin position="516"/>
        <end position="526"/>
    </location>
</feature>
<dbReference type="RefSeq" id="XP_013252563.1">
    <property type="nucleotide sequence ID" value="XM_013397109.1"/>
</dbReference>
<dbReference type="GeneID" id="25270162"/>
<dbReference type="OrthoDB" id="354545at2759"/>
<dbReference type="EMBL" id="HG670514">
    <property type="protein sequence ID" value="CDJ26783.1"/>
    <property type="molecule type" value="Genomic_DNA"/>
</dbReference>